<comment type="caution">
    <text evidence="2">The sequence shown here is derived from an EMBL/GenBank/DDBJ whole genome shotgun (WGS) entry which is preliminary data.</text>
</comment>
<dbReference type="Proteomes" id="UP001266305">
    <property type="component" value="Unassembled WGS sequence"/>
</dbReference>
<accession>A0ABQ9U669</accession>
<dbReference type="EMBL" id="JASSZA010000015">
    <property type="protein sequence ID" value="KAK2092540.1"/>
    <property type="molecule type" value="Genomic_DNA"/>
</dbReference>
<gene>
    <name evidence="2" type="ORF">P7K49_029068</name>
</gene>
<keyword evidence="3" id="KW-1185">Reference proteome</keyword>
<sequence length="203" mass="23227">MSKVMDQELQDEEGRDEGRRNSKGRKEKGSNTRVQGATEERVEEEKSLEYIWRKQTEGKDISDYTEGQAMTTKKCKNYRQRLVEIFAVYMTGKELIILQIDKKKTKSGRAVQQEIKSESHSKEVMESLGLIGMELSSNHQGNKKLQLVTMCKKEKKHDKVCLLSALELADLDKLDSNSGYGLGQVPLPSLKEYQPPEAVRRME</sequence>
<evidence type="ECO:0000256" key="1">
    <source>
        <dbReference type="SAM" id="MobiDB-lite"/>
    </source>
</evidence>
<evidence type="ECO:0000313" key="3">
    <source>
        <dbReference type="Proteomes" id="UP001266305"/>
    </source>
</evidence>
<protein>
    <submittedName>
        <fullName evidence="2">Uncharacterized protein</fullName>
    </submittedName>
</protein>
<organism evidence="2 3">
    <name type="scientific">Saguinus oedipus</name>
    <name type="common">Cotton-top tamarin</name>
    <name type="synonym">Oedipomidas oedipus</name>
    <dbReference type="NCBI Taxonomy" id="9490"/>
    <lineage>
        <taxon>Eukaryota</taxon>
        <taxon>Metazoa</taxon>
        <taxon>Chordata</taxon>
        <taxon>Craniata</taxon>
        <taxon>Vertebrata</taxon>
        <taxon>Euteleostomi</taxon>
        <taxon>Mammalia</taxon>
        <taxon>Eutheria</taxon>
        <taxon>Euarchontoglires</taxon>
        <taxon>Primates</taxon>
        <taxon>Haplorrhini</taxon>
        <taxon>Platyrrhini</taxon>
        <taxon>Cebidae</taxon>
        <taxon>Callitrichinae</taxon>
        <taxon>Saguinus</taxon>
    </lineage>
</organism>
<evidence type="ECO:0000313" key="2">
    <source>
        <dbReference type="EMBL" id="KAK2092540.1"/>
    </source>
</evidence>
<proteinExistence type="predicted"/>
<name>A0ABQ9U669_SAGOE</name>
<reference evidence="2 3" key="1">
    <citation type="submission" date="2023-05" db="EMBL/GenBank/DDBJ databases">
        <title>B98-5 Cell Line De Novo Hybrid Assembly: An Optical Mapping Approach.</title>
        <authorList>
            <person name="Kananen K."/>
            <person name="Auerbach J.A."/>
            <person name="Kautto E."/>
            <person name="Blachly J.S."/>
        </authorList>
    </citation>
    <scope>NUCLEOTIDE SEQUENCE [LARGE SCALE GENOMIC DNA]</scope>
    <source>
        <strain evidence="2">B95-8</strain>
        <tissue evidence="2">Cell line</tissue>
    </source>
</reference>
<feature type="region of interest" description="Disordered" evidence="1">
    <location>
        <begin position="1"/>
        <end position="46"/>
    </location>
</feature>